<evidence type="ECO:0000313" key="8">
    <source>
        <dbReference type="Proteomes" id="UP000295707"/>
    </source>
</evidence>
<dbReference type="PANTHER" id="PTHR32479:SF17">
    <property type="entry name" value="GLYCOLATE OXIDASE IRON-SULFUR SUBUNIT"/>
    <property type="match status" value="1"/>
</dbReference>
<dbReference type="InterPro" id="IPR004017">
    <property type="entry name" value="Cys_rich_dom"/>
</dbReference>
<accession>A0A4R1HF38</accession>
<protein>
    <submittedName>
        <fullName evidence="7">Glycolate oxidase iron-sulfur subunit</fullName>
    </submittedName>
</protein>
<dbReference type="Gene3D" id="1.10.1060.10">
    <property type="entry name" value="Alpha-helical ferredoxin"/>
    <property type="match status" value="1"/>
</dbReference>
<dbReference type="PROSITE" id="PS51379">
    <property type="entry name" value="4FE4S_FER_2"/>
    <property type="match status" value="2"/>
</dbReference>
<dbReference type="Pfam" id="PF02754">
    <property type="entry name" value="CCG"/>
    <property type="match status" value="2"/>
</dbReference>
<proteinExistence type="predicted"/>
<dbReference type="AlphaFoldDB" id="A0A4R1HF38"/>
<keyword evidence="1" id="KW-0004">4Fe-4S</keyword>
<dbReference type="GO" id="GO:0051539">
    <property type="term" value="F:4 iron, 4 sulfur cluster binding"/>
    <property type="evidence" value="ECO:0007669"/>
    <property type="project" value="UniProtKB-KW"/>
</dbReference>
<keyword evidence="4" id="KW-0408">Iron</keyword>
<dbReference type="InterPro" id="IPR017896">
    <property type="entry name" value="4Fe4S_Fe-S-bd"/>
</dbReference>
<dbReference type="InterPro" id="IPR009051">
    <property type="entry name" value="Helical_ferredxn"/>
</dbReference>
<evidence type="ECO:0000256" key="1">
    <source>
        <dbReference type="ARBA" id="ARBA00022485"/>
    </source>
</evidence>
<keyword evidence="8" id="KW-1185">Reference proteome</keyword>
<sequence length="518" mass="55675">MLIDDFIDVRLVDIAVPDALGVNDQHWPFTATVQATGAIDPDLAFPGNSQFFTALFGVIAQGLGIETLATGRAVLTEIGTEKDMTFVIGHARTLADHAKKKQWCLYPATSAGIPVYMDDLSATDRCVKCGLCLPHCPTFTLTGNEADSPRGRISLMQWLEASPEISQGFLNHIDRCLQCGACEAMCPSKVPFGALMDTARTRLAPQHRQGFSNRLLAGIGSRVLASPRALRLAGPVLGGYRRLGLPALLGKLPGTVGRLNRLLSRKTGAGHRLARPAGNLPRLHLFPGCTGHALDRQTLYDAQQLLRARGYDAVISRETACCGALQQHIGQADRAAALARHNHTALGDDEVPVISIASGCAAHLQGYDAVDTLDASAPFSSRVSEIMAFLAEQDAATVRFDPCEEPVGVYVPCTQRNALRQSQALFDVLRWIPGLETRHINPQGGCCGAAGSYMVTQPAFSDALGDAVVERIIDSAVRTLVTTNIGCSIQLQARLRARGIEVEVIHPVTLLLRQLRSQ</sequence>
<organism evidence="7 8">
    <name type="scientific">Thiogranum longum</name>
    <dbReference type="NCBI Taxonomy" id="1537524"/>
    <lineage>
        <taxon>Bacteria</taxon>
        <taxon>Pseudomonadati</taxon>
        <taxon>Pseudomonadota</taxon>
        <taxon>Gammaproteobacteria</taxon>
        <taxon>Chromatiales</taxon>
        <taxon>Ectothiorhodospiraceae</taxon>
        <taxon>Thiogranum</taxon>
    </lineage>
</organism>
<keyword evidence="2" id="KW-0479">Metal-binding</keyword>
<dbReference type="GO" id="GO:0016491">
    <property type="term" value="F:oxidoreductase activity"/>
    <property type="evidence" value="ECO:0007669"/>
    <property type="project" value="UniProtKB-ARBA"/>
</dbReference>
<dbReference type="PROSITE" id="PS00198">
    <property type="entry name" value="4FE4S_FER_1"/>
    <property type="match status" value="2"/>
</dbReference>
<evidence type="ECO:0000256" key="3">
    <source>
        <dbReference type="ARBA" id="ARBA00022737"/>
    </source>
</evidence>
<dbReference type="Proteomes" id="UP000295707">
    <property type="component" value="Unassembled WGS sequence"/>
</dbReference>
<reference evidence="7 8" key="1">
    <citation type="submission" date="2019-03" db="EMBL/GenBank/DDBJ databases">
        <title>Genomic Encyclopedia of Type Strains, Phase IV (KMG-IV): sequencing the most valuable type-strain genomes for metagenomic binning, comparative biology and taxonomic classification.</title>
        <authorList>
            <person name="Goeker M."/>
        </authorList>
    </citation>
    <scope>NUCLEOTIDE SEQUENCE [LARGE SCALE GENOMIC DNA]</scope>
    <source>
        <strain evidence="7 8">DSM 19610</strain>
    </source>
</reference>
<dbReference type="EMBL" id="SMFX01000001">
    <property type="protein sequence ID" value="TCK19371.1"/>
    <property type="molecule type" value="Genomic_DNA"/>
</dbReference>
<evidence type="ECO:0000256" key="2">
    <source>
        <dbReference type="ARBA" id="ARBA00022723"/>
    </source>
</evidence>
<dbReference type="SUPFAM" id="SSF54862">
    <property type="entry name" value="4Fe-4S ferredoxins"/>
    <property type="match status" value="1"/>
</dbReference>
<dbReference type="PANTHER" id="PTHR32479">
    <property type="entry name" value="GLYCOLATE OXIDASE IRON-SULFUR SUBUNIT"/>
    <property type="match status" value="1"/>
</dbReference>
<dbReference type="GO" id="GO:0046872">
    <property type="term" value="F:metal ion binding"/>
    <property type="evidence" value="ECO:0007669"/>
    <property type="project" value="UniProtKB-KW"/>
</dbReference>
<evidence type="ECO:0000313" key="7">
    <source>
        <dbReference type="EMBL" id="TCK19371.1"/>
    </source>
</evidence>
<keyword evidence="5" id="KW-0411">Iron-sulfur</keyword>
<gene>
    <name evidence="7" type="ORF">DFR30_2682</name>
</gene>
<dbReference type="InterPro" id="IPR017900">
    <property type="entry name" value="4Fe4S_Fe_S_CS"/>
</dbReference>
<dbReference type="Pfam" id="PF13183">
    <property type="entry name" value="Fer4_8"/>
    <property type="match status" value="1"/>
</dbReference>
<evidence type="ECO:0000256" key="4">
    <source>
        <dbReference type="ARBA" id="ARBA00023004"/>
    </source>
</evidence>
<evidence type="ECO:0000256" key="5">
    <source>
        <dbReference type="ARBA" id="ARBA00023014"/>
    </source>
</evidence>
<keyword evidence="3" id="KW-0677">Repeat</keyword>
<evidence type="ECO:0000259" key="6">
    <source>
        <dbReference type="PROSITE" id="PS51379"/>
    </source>
</evidence>
<feature type="domain" description="4Fe-4S ferredoxin-type" evidence="6">
    <location>
        <begin position="166"/>
        <end position="190"/>
    </location>
</feature>
<comment type="caution">
    <text evidence="7">The sequence shown here is derived from an EMBL/GenBank/DDBJ whole genome shotgun (WGS) entry which is preliminary data.</text>
</comment>
<name>A0A4R1HF38_9GAMM</name>
<feature type="domain" description="4Fe-4S ferredoxin-type" evidence="6">
    <location>
        <begin position="116"/>
        <end position="146"/>
    </location>
</feature>